<reference evidence="2" key="1">
    <citation type="submission" date="2020-06" db="EMBL/GenBank/DDBJ databases">
        <authorList>
            <consortium name="Plant Systems Biology data submission"/>
        </authorList>
    </citation>
    <scope>NUCLEOTIDE SEQUENCE</scope>
    <source>
        <strain evidence="2">D6</strain>
    </source>
</reference>
<accession>A0A9N8DYC9</accession>
<evidence type="ECO:0000256" key="1">
    <source>
        <dbReference type="SAM" id="MobiDB-lite"/>
    </source>
</evidence>
<dbReference type="InterPro" id="IPR036514">
    <property type="entry name" value="SGNH_hydro_sf"/>
</dbReference>
<protein>
    <submittedName>
        <fullName evidence="2">Uncharacterized protein</fullName>
    </submittedName>
</protein>
<feature type="compositionally biased region" description="Acidic residues" evidence="1">
    <location>
        <begin position="689"/>
        <end position="740"/>
    </location>
</feature>
<proteinExistence type="predicted"/>
<sequence>MRWFGRNRSDKKKQPLIQMVNSVGKDDEPAAPAAPAAEEAPPAEAAPQQDPPGTATAPPADANPPPTNPEAAAAAAADTPVPPVTSELDYNIPAKRVTSGEREMILPKHLKKNYDVNDDGKDAKANKQGNSELGGTDYLPFVDVPTTSQDDSHSTAVISAISLSTIGASIERELEGAKGLKGKPPLEIKANTHQSVKKKENVGYLRRNFQKATLAVKTAVVSTLPNKVVDGLASAYDTIHAPRNNKDKNLDDVPVTARKYRRDHPDLLLPGNVPRVGFTAIFAAIPLWVKYLAVGAVAAAALTGLALELENTMLGEQLFDWQEETFVDWTEEKSVAFIGNSYFFVNDVPRLVNKISGGRVHQGSCVNPGASLGRLLRAGNGMYEYWDTDNAITYKFNTEWNEDYDGEGVHDYGSCSVFQLLEGYDNDLTYMNYNGAYYYEEGMNPCFEDENYILYLNDWNLKNPSVFDYVILNDQTARMADADAREDTVDALKYAYAPMIKDSRAKPLLVDTHAYPMEAGSNETDYGESIPYMQAMIYYGVEEYLMALKYNLPSYQEPKVVPIGLAYLTVWEENHSLWSKLFLNETMPYASPYGSYLFANVIYASVYGHLPRRPTQQSQIKDFFKTARYLPELPDDWTGIFPTIQESDYLRLVARRVTLNGEIPTSFTNAKEQIELELRGGYEAEEEECVCEDSRDQEEEECEEGDDDGAGCEQEEEEENEEEEGSQECECQSQDEDMDEQENRGRRLV</sequence>
<dbReference type="Proteomes" id="UP001153069">
    <property type="component" value="Unassembled WGS sequence"/>
</dbReference>
<feature type="region of interest" description="Disordered" evidence="1">
    <location>
        <begin position="113"/>
        <end position="137"/>
    </location>
</feature>
<feature type="compositionally biased region" description="Low complexity" evidence="1">
    <location>
        <begin position="69"/>
        <end position="79"/>
    </location>
</feature>
<keyword evidence="3" id="KW-1185">Reference proteome</keyword>
<feature type="compositionally biased region" description="Basic and acidic residues" evidence="1">
    <location>
        <begin position="113"/>
        <end position="125"/>
    </location>
</feature>
<dbReference type="Gene3D" id="3.40.50.1110">
    <property type="entry name" value="SGNH hydrolase"/>
    <property type="match status" value="1"/>
</dbReference>
<organism evidence="2 3">
    <name type="scientific">Seminavis robusta</name>
    <dbReference type="NCBI Taxonomy" id="568900"/>
    <lineage>
        <taxon>Eukaryota</taxon>
        <taxon>Sar</taxon>
        <taxon>Stramenopiles</taxon>
        <taxon>Ochrophyta</taxon>
        <taxon>Bacillariophyta</taxon>
        <taxon>Bacillariophyceae</taxon>
        <taxon>Bacillariophycidae</taxon>
        <taxon>Naviculales</taxon>
        <taxon>Naviculaceae</taxon>
        <taxon>Seminavis</taxon>
    </lineage>
</organism>
<dbReference type="OrthoDB" id="42863at2759"/>
<evidence type="ECO:0000313" key="2">
    <source>
        <dbReference type="EMBL" id="CAB9511041.1"/>
    </source>
</evidence>
<dbReference type="AlphaFoldDB" id="A0A9N8DYC9"/>
<name>A0A9N8DYC9_9STRA</name>
<feature type="compositionally biased region" description="Low complexity" evidence="1">
    <location>
        <begin position="30"/>
        <end position="60"/>
    </location>
</feature>
<feature type="region of interest" description="Disordered" evidence="1">
    <location>
        <begin position="1"/>
        <end position="88"/>
    </location>
</feature>
<dbReference type="EMBL" id="CAICTM010000464">
    <property type="protein sequence ID" value="CAB9511041.1"/>
    <property type="molecule type" value="Genomic_DNA"/>
</dbReference>
<gene>
    <name evidence="2" type="ORF">SEMRO_465_G148530.1</name>
</gene>
<evidence type="ECO:0000313" key="3">
    <source>
        <dbReference type="Proteomes" id="UP001153069"/>
    </source>
</evidence>
<comment type="caution">
    <text evidence="2">The sequence shown here is derived from an EMBL/GenBank/DDBJ whole genome shotgun (WGS) entry which is preliminary data.</text>
</comment>
<feature type="region of interest" description="Disordered" evidence="1">
    <location>
        <begin position="689"/>
        <end position="749"/>
    </location>
</feature>